<protein>
    <submittedName>
        <fullName evidence="2">Uncharacterized protein</fullName>
    </submittedName>
</protein>
<organism evidence="2 3">
    <name type="scientific">Acer saccharum</name>
    <name type="common">Sugar maple</name>
    <dbReference type="NCBI Taxonomy" id="4024"/>
    <lineage>
        <taxon>Eukaryota</taxon>
        <taxon>Viridiplantae</taxon>
        <taxon>Streptophyta</taxon>
        <taxon>Embryophyta</taxon>
        <taxon>Tracheophyta</taxon>
        <taxon>Spermatophyta</taxon>
        <taxon>Magnoliopsida</taxon>
        <taxon>eudicotyledons</taxon>
        <taxon>Gunneridae</taxon>
        <taxon>Pentapetalae</taxon>
        <taxon>rosids</taxon>
        <taxon>malvids</taxon>
        <taxon>Sapindales</taxon>
        <taxon>Sapindaceae</taxon>
        <taxon>Hippocastanoideae</taxon>
        <taxon>Acereae</taxon>
        <taxon>Acer</taxon>
    </lineage>
</organism>
<comment type="caution">
    <text evidence="2">The sequence shown here is derived from an EMBL/GenBank/DDBJ whole genome shotgun (WGS) entry which is preliminary data.</text>
</comment>
<dbReference type="EMBL" id="JAUESC010000003">
    <property type="protein sequence ID" value="KAK0602149.1"/>
    <property type="molecule type" value="Genomic_DNA"/>
</dbReference>
<evidence type="ECO:0000256" key="1">
    <source>
        <dbReference type="SAM" id="MobiDB-lite"/>
    </source>
</evidence>
<evidence type="ECO:0000313" key="2">
    <source>
        <dbReference type="EMBL" id="KAK0602149.1"/>
    </source>
</evidence>
<reference evidence="2" key="1">
    <citation type="journal article" date="2022" name="Plant J.">
        <title>Strategies of tolerance reflected in two North American maple genomes.</title>
        <authorList>
            <person name="McEvoy S.L."/>
            <person name="Sezen U.U."/>
            <person name="Trouern-Trend A."/>
            <person name="McMahon S.M."/>
            <person name="Schaberg P.G."/>
            <person name="Yang J."/>
            <person name="Wegrzyn J.L."/>
            <person name="Swenson N.G."/>
        </authorList>
    </citation>
    <scope>NUCLEOTIDE SEQUENCE</scope>
    <source>
        <strain evidence="2">NS2018</strain>
    </source>
</reference>
<dbReference type="Proteomes" id="UP001168877">
    <property type="component" value="Unassembled WGS sequence"/>
</dbReference>
<evidence type="ECO:0000313" key="3">
    <source>
        <dbReference type="Proteomes" id="UP001168877"/>
    </source>
</evidence>
<dbReference type="AlphaFoldDB" id="A0AA39T1N3"/>
<gene>
    <name evidence="2" type="ORF">LWI29_030863</name>
</gene>
<keyword evidence="3" id="KW-1185">Reference proteome</keyword>
<reference evidence="2" key="2">
    <citation type="submission" date="2023-06" db="EMBL/GenBank/DDBJ databases">
        <authorList>
            <person name="Swenson N.G."/>
            <person name="Wegrzyn J.L."/>
            <person name="Mcevoy S.L."/>
        </authorList>
    </citation>
    <scope>NUCLEOTIDE SEQUENCE</scope>
    <source>
        <strain evidence="2">NS2018</strain>
        <tissue evidence="2">Leaf</tissue>
    </source>
</reference>
<sequence>MVLSKRKTVSNKPFEVEKHSFLTVTRSDTEFVTDIKGVQEVYALVVKALVAEGEKTLAHQLPAIYMAVFGPNIYESYYGDDKDGRRQRQRQRQQLRQPVENGVQHDKAAEAETDIDPAISLSKF</sequence>
<proteinExistence type="predicted"/>
<accession>A0AA39T1N3</accession>
<name>A0AA39T1N3_ACESA</name>
<feature type="region of interest" description="Disordered" evidence="1">
    <location>
        <begin position="79"/>
        <end position="124"/>
    </location>
</feature>